<evidence type="ECO:0000256" key="2">
    <source>
        <dbReference type="ARBA" id="ARBA00022801"/>
    </source>
</evidence>
<evidence type="ECO:0000256" key="1">
    <source>
        <dbReference type="ARBA" id="ARBA00010515"/>
    </source>
</evidence>
<protein>
    <submittedName>
        <fullName evidence="5">Alpha/beta hydrolase</fullName>
    </submittedName>
</protein>
<dbReference type="SUPFAM" id="SSF53474">
    <property type="entry name" value="alpha/beta-Hydrolases"/>
    <property type="match status" value="1"/>
</dbReference>
<comment type="similarity">
    <text evidence="1">Belongs to the 'GDXG' lipolytic enzyme family.</text>
</comment>
<name>A0ABX2JZN3_9MYCO</name>
<proteinExistence type="inferred from homology"/>
<feature type="active site" evidence="3">
    <location>
        <position position="148"/>
    </location>
</feature>
<dbReference type="GO" id="GO:0016787">
    <property type="term" value="F:hydrolase activity"/>
    <property type="evidence" value="ECO:0007669"/>
    <property type="project" value="UniProtKB-KW"/>
</dbReference>
<evidence type="ECO:0000313" key="6">
    <source>
        <dbReference type="Proteomes" id="UP000708347"/>
    </source>
</evidence>
<dbReference type="Gene3D" id="3.40.50.1820">
    <property type="entry name" value="alpha/beta hydrolase"/>
    <property type="match status" value="1"/>
</dbReference>
<dbReference type="Proteomes" id="UP000708347">
    <property type="component" value="Unassembled WGS sequence"/>
</dbReference>
<evidence type="ECO:0000256" key="3">
    <source>
        <dbReference type="PROSITE-ProRule" id="PRU10038"/>
    </source>
</evidence>
<dbReference type="PANTHER" id="PTHR48081:SF8">
    <property type="entry name" value="ALPHA_BETA HYDROLASE FOLD-3 DOMAIN-CONTAINING PROTEIN-RELATED"/>
    <property type="match status" value="1"/>
</dbReference>
<organism evidence="5 6">
    <name type="scientific">Mycolicibacterium sphagni</name>
    <dbReference type="NCBI Taxonomy" id="1786"/>
    <lineage>
        <taxon>Bacteria</taxon>
        <taxon>Bacillati</taxon>
        <taxon>Actinomycetota</taxon>
        <taxon>Actinomycetes</taxon>
        <taxon>Mycobacteriales</taxon>
        <taxon>Mycobacteriaceae</taxon>
        <taxon>Mycolicibacterium</taxon>
    </lineage>
</organism>
<dbReference type="InterPro" id="IPR013094">
    <property type="entry name" value="AB_hydrolase_3"/>
</dbReference>
<dbReference type="InterPro" id="IPR033140">
    <property type="entry name" value="Lipase_GDXG_put_SER_AS"/>
</dbReference>
<comment type="caution">
    <text evidence="5">The sequence shown here is derived from an EMBL/GenBank/DDBJ whole genome shotgun (WGS) entry which is preliminary data.</text>
</comment>
<dbReference type="InterPro" id="IPR050300">
    <property type="entry name" value="GDXG_lipolytic_enzyme"/>
</dbReference>
<evidence type="ECO:0000259" key="4">
    <source>
        <dbReference type="Pfam" id="PF07859"/>
    </source>
</evidence>
<sequence>MPLDPDIASIIDNLNAGFPSVHTMTGAQARAAIRARLRPVAEPEPVHSVTDTTVPGPAGEIPVRIYHPKSARAVAVFFHGGGFVFCDLDSHDGLCRSMANGVGAMVISVDYRLAPEHPWPAACNDAYATIRWAATQVPGQPLIVAGDSAGGNLAAVTAIRARDLGDPVIDAQLLLYPVITADFNTPSYQACANGYYNTRAAMMWYWDQYLPDAAQRNHPYASPAHADLSGLSPAVVVTAGFDPLRSEGDSYAQALTRAGVDTVHRCYDGAVHGFMTMPGLALESRAREQAWLDVRAVLGRD</sequence>
<dbReference type="EMBL" id="VBSB01000008">
    <property type="protein sequence ID" value="NTY60298.1"/>
    <property type="molecule type" value="Genomic_DNA"/>
</dbReference>
<gene>
    <name evidence="5" type="ORF">FEG63_12145</name>
</gene>
<keyword evidence="2 5" id="KW-0378">Hydrolase</keyword>
<reference evidence="5 6" key="1">
    <citation type="submission" date="2019-05" db="EMBL/GenBank/DDBJ databases">
        <title>Mycolicibacterium sphagni ENV482 genome assembly.</title>
        <authorList>
            <person name="Chen W."/>
            <person name="Faulkner N.W."/>
            <person name="Hyman M.R."/>
        </authorList>
    </citation>
    <scope>NUCLEOTIDE SEQUENCE [LARGE SCALE GENOMIC DNA]</scope>
    <source>
        <strain evidence="5 6">ENV482</strain>
    </source>
</reference>
<dbReference type="RefSeq" id="WP_174398142.1">
    <property type="nucleotide sequence ID" value="NZ_VBSB01000008.1"/>
</dbReference>
<keyword evidence="6" id="KW-1185">Reference proteome</keyword>
<dbReference type="PANTHER" id="PTHR48081">
    <property type="entry name" value="AB HYDROLASE SUPERFAMILY PROTEIN C4A8.06C"/>
    <property type="match status" value="1"/>
</dbReference>
<evidence type="ECO:0000313" key="5">
    <source>
        <dbReference type="EMBL" id="NTY60298.1"/>
    </source>
</evidence>
<accession>A0ABX2JZN3</accession>
<dbReference type="InterPro" id="IPR029058">
    <property type="entry name" value="AB_hydrolase_fold"/>
</dbReference>
<dbReference type="Pfam" id="PF07859">
    <property type="entry name" value="Abhydrolase_3"/>
    <property type="match status" value="1"/>
</dbReference>
<feature type="domain" description="Alpha/beta hydrolase fold-3" evidence="4">
    <location>
        <begin position="76"/>
        <end position="275"/>
    </location>
</feature>
<dbReference type="PROSITE" id="PS01174">
    <property type="entry name" value="LIPASE_GDXG_SER"/>
    <property type="match status" value="1"/>
</dbReference>